<dbReference type="InterPro" id="IPR012337">
    <property type="entry name" value="RNaseH-like_sf"/>
</dbReference>
<dbReference type="Pfam" id="PF05699">
    <property type="entry name" value="Dimer_Tnp_hAT"/>
    <property type="match status" value="1"/>
</dbReference>
<evidence type="ECO:0000313" key="3">
    <source>
        <dbReference type="EMBL" id="PRQ43221.1"/>
    </source>
</evidence>
<name>A0A2P6R9Y6_ROSCH</name>
<dbReference type="Pfam" id="PF14291">
    <property type="entry name" value="DUF4371"/>
    <property type="match status" value="1"/>
</dbReference>
<dbReference type="PANTHER" id="PTHR11697:SF230">
    <property type="entry name" value="ZINC FINGER, MYM DOMAIN CONTAINING 1"/>
    <property type="match status" value="1"/>
</dbReference>
<dbReference type="OMA" id="ANMKGHR"/>
<evidence type="ECO:0000313" key="4">
    <source>
        <dbReference type="Proteomes" id="UP000238479"/>
    </source>
</evidence>
<dbReference type="STRING" id="74649.A0A2P6R9Y6"/>
<protein>
    <submittedName>
        <fullName evidence="3">Putative HAT dimerization domain, ribonuclease H-like domain-containing protein</fullName>
    </submittedName>
</protein>
<sequence>MLSLQVHMVYCFPCFLFDTEDSQHTAFTVDGFKAWKRVCGSDNVLMKHVGGLNSPHHAAMQKWDLLRNPTKQIETIFQSKSSKDIEDNRLRLKASIESVRLLANQGAAFRGHDETENSLNAGYFREVIKSFSRMSIEVERVVLGNAPGNAKYISPSIQKQLLNILGNKVRNKIREEVGDSKYCILVDEAVDISSKEQMAIILRFVDCQGIIRERFFKIVSVPNTTSQTLKDEISKVLTMYNLQVRNMRGQGYDGASNMRGIYNGLQALFLEECPYAYYVHCFAHRLQLSLNATAKGVPEIWQLFSSLSLIVNFVDSSAKRHSALKVVRKEEIADLVACGQLQTGTGANQVCTLQRAAATRWSSHFRSIKSLIELFSSTKKTLNYMIEQGPKELQGEAVAVLKAMMSFDFVFCLLLMHKLMKITEVLCQTLQRKSLDFVHAMKFVGHTKSFLQEMREEGWDDLVRNVETFCEKHDIDMPDMNARYKDGTGRRCQQRDFITVEHHYHIDVFNALVDFQLSELNRRFSDQTSELLILSSTLDPRDNFSNFKTEGACNLAKKYYPEDFVDSEMFALELECAYYEKDMRSDPKFQNLESISDLCRMLVQSRKSEFFPMLYRLICLVLTIPVSTATTERAFSAMNIIKNKLRNKMEDEFLGDCMVLHIEKEYAESIDNESVIKEFEACGTRRVRFS</sequence>
<dbReference type="GO" id="GO:0046983">
    <property type="term" value="F:protein dimerization activity"/>
    <property type="evidence" value="ECO:0007669"/>
    <property type="project" value="InterPro"/>
</dbReference>
<proteinExistence type="predicted"/>
<comment type="caution">
    <text evidence="3">The sequence shown here is derived from an EMBL/GenBank/DDBJ whole genome shotgun (WGS) entry which is preliminary data.</text>
</comment>
<dbReference type="Gramene" id="PRQ43221">
    <property type="protein sequence ID" value="PRQ43221"/>
    <property type="gene ID" value="RchiOBHm_Chr3g0466101"/>
</dbReference>
<dbReference type="EMBL" id="PDCK01000041">
    <property type="protein sequence ID" value="PRQ43221.1"/>
    <property type="molecule type" value="Genomic_DNA"/>
</dbReference>
<reference evidence="3 4" key="1">
    <citation type="journal article" date="2018" name="Nat. Genet.">
        <title>The Rosa genome provides new insights in the design of modern roses.</title>
        <authorList>
            <person name="Bendahmane M."/>
        </authorList>
    </citation>
    <scope>NUCLEOTIDE SEQUENCE [LARGE SCALE GENOMIC DNA]</scope>
    <source>
        <strain evidence="4">cv. Old Blush</strain>
    </source>
</reference>
<dbReference type="PANTHER" id="PTHR11697">
    <property type="entry name" value="GENERAL TRANSCRIPTION FACTOR 2-RELATED ZINC FINGER PROTEIN"/>
    <property type="match status" value="1"/>
</dbReference>
<dbReference type="SUPFAM" id="SSF53098">
    <property type="entry name" value="Ribonuclease H-like"/>
    <property type="match status" value="1"/>
</dbReference>
<dbReference type="InterPro" id="IPR008906">
    <property type="entry name" value="HATC_C_dom"/>
</dbReference>
<feature type="domain" description="HAT C-terminal dimerisation" evidence="1">
    <location>
        <begin position="603"/>
        <end position="664"/>
    </location>
</feature>
<organism evidence="3 4">
    <name type="scientific">Rosa chinensis</name>
    <name type="common">China rose</name>
    <dbReference type="NCBI Taxonomy" id="74649"/>
    <lineage>
        <taxon>Eukaryota</taxon>
        <taxon>Viridiplantae</taxon>
        <taxon>Streptophyta</taxon>
        <taxon>Embryophyta</taxon>
        <taxon>Tracheophyta</taxon>
        <taxon>Spermatophyta</taxon>
        <taxon>Magnoliopsida</taxon>
        <taxon>eudicotyledons</taxon>
        <taxon>Gunneridae</taxon>
        <taxon>Pentapetalae</taxon>
        <taxon>rosids</taxon>
        <taxon>fabids</taxon>
        <taxon>Rosales</taxon>
        <taxon>Rosaceae</taxon>
        <taxon>Rosoideae</taxon>
        <taxon>Rosoideae incertae sedis</taxon>
        <taxon>Rosa</taxon>
    </lineage>
</organism>
<accession>A0A2P6R9Y6</accession>
<keyword evidence="4" id="KW-1185">Reference proteome</keyword>
<dbReference type="AlphaFoldDB" id="A0A2P6R9Y6"/>
<evidence type="ECO:0000259" key="2">
    <source>
        <dbReference type="Pfam" id="PF14291"/>
    </source>
</evidence>
<gene>
    <name evidence="3" type="ORF">RchiOBHm_Chr3g0466101</name>
</gene>
<evidence type="ECO:0000259" key="1">
    <source>
        <dbReference type="Pfam" id="PF05699"/>
    </source>
</evidence>
<dbReference type="InterPro" id="IPR055298">
    <property type="entry name" value="AtLOH3-like"/>
</dbReference>
<feature type="domain" description="DUF4371" evidence="2">
    <location>
        <begin position="27"/>
        <end position="264"/>
    </location>
</feature>
<dbReference type="InterPro" id="IPR025398">
    <property type="entry name" value="DUF4371"/>
</dbReference>
<dbReference type="Proteomes" id="UP000238479">
    <property type="component" value="Chromosome 3"/>
</dbReference>